<dbReference type="Proteomes" id="UP000608154">
    <property type="component" value="Unassembled WGS sequence"/>
</dbReference>
<evidence type="ECO:0000313" key="1">
    <source>
        <dbReference type="EMBL" id="GGB99123.1"/>
    </source>
</evidence>
<protein>
    <recommendedName>
        <fullName evidence="3">DUF2889 domain-containing protein</fullName>
    </recommendedName>
</protein>
<evidence type="ECO:0000313" key="2">
    <source>
        <dbReference type="Proteomes" id="UP000608154"/>
    </source>
</evidence>
<organism evidence="1 2">
    <name type="scientific">Novosphingobium endophyticum</name>
    <dbReference type="NCBI Taxonomy" id="1955250"/>
    <lineage>
        <taxon>Bacteria</taxon>
        <taxon>Pseudomonadati</taxon>
        <taxon>Pseudomonadota</taxon>
        <taxon>Alphaproteobacteria</taxon>
        <taxon>Sphingomonadales</taxon>
        <taxon>Sphingomonadaceae</taxon>
        <taxon>Novosphingobium</taxon>
    </lineage>
</organism>
<accession>A0A916TRQ5</accession>
<proteinExistence type="predicted"/>
<keyword evidence="2" id="KW-1185">Reference proteome</keyword>
<gene>
    <name evidence="1" type="ORF">GCM10011494_16960</name>
</gene>
<dbReference type="EMBL" id="BMHK01000009">
    <property type="protein sequence ID" value="GGB99123.1"/>
    <property type="molecule type" value="Genomic_DNA"/>
</dbReference>
<reference evidence="1" key="2">
    <citation type="submission" date="2020-09" db="EMBL/GenBank/DDBJ databases">
        <authorList>
            <person name="Sun Q."/>
            <person name="Zhou Y."/>
        </authorList>
    </citation>
    <scope>NUCLEOTIDE SEQUENCE</scope>
    <source>
        <strain evidence="1">CGMCC 1.15095</strain>
    </source>
</reference>
<reference evidence="1" key="1">
    <citation type="journal article" date="2014" name="Int. J. Syst. Evol. Microbiol.">
        <title>Complete genome sequence of Corynebacterium casei LMG S-19264T (=DSM 44701T), isolated from a smear-ripened cheese.</title>
        <authorList>
            <consortium name="US DOE Joint Genome Institute (JGI-PGF)"/>
            <person name="Walter F."/>
            <person name="Albersmeier A."/>
            <person name="Kalinowski J."/>
            <person name="Ruckert C."/>
        </authorList>
    </citation>
    <scope>NUCLEOTIDE SEQUENCE</scope>
    <source>
        <strain evidence="1">CGMCC 1.15095</strain>
    </source>
</reference>
<comment type="caution">
    <text evidence="1">The sequence shown here is derived from an EMBL/GenBank/DDBJ whole genome shotgun (WGS) entry which is preliminary data.</text>
</comment>
<evidence type="ECO:0008006" key="3">
    <source>
        <dbReference type="Google" id="ProtNLM"/>
    </source>
</evidence>
<name>A0A916TRQ5_9SPHN</name>
<sequence length="252" mass="28006">MGECQKQDIAAMPGYRRVLRVEPGYGTVMAMLEDDLHCMAVRLRHDGERVVAVEPLTDRAPWNICPNAQAVLVGTFTGVALSEVTARRDKKLNCTHLHDLAVLAAAHAQDSRPLEYRVYVSDPDGAKRILEIRRNGRTLHRWVERDGVLASPGDVSGLTLVTLRDWIASLEGEEQEAARLLQWASLVAHGRTMTREQRRAAVGVLPSCYAFQPERAGDVDFWREPQDFSGDERQPLQGIRDSFSAVHGQSGG</sequence>
<dbReference type="AlphaFoldDB" id="A0A916TRQ5"/>